<evidence type="ECO:0000313" key="14">
    <source>
        <dbReference type="Proteomes" id="UP000095552"/>
    </source>
</evidence>
<dbReference type="PANTHER" id="PTHR45528:SF12">
    <property type="entry name" value="SENSOR HISTIDINE KINASE ARSS"/>
    <property type="match status" value="1"/>
</dbReference>
<comment type="catalytic activity">
    <reaction evidence="1">
        <text>ATP + protein L-histidine = ADP + protein N-phospho-L-histidine.</text>
        <dbReference type="EC" id="2.7.13.3"/>
    </reaction>
</comment>
<keyword evidence="4" id="KW-0597">Phosphoprotein</keyword>
<feature type="domain" description="HAMP" evidence="12">
    <location>
        <begin position="166"/>
        <end position="219"/>
    </location>
</feature>
<gene>
    <name evidence="13" type="ORF">BFP71_05465</name>
</gene>
<dbReference type="Pfam" id="PF00512">
    <property type="entry name" value="HisKA"/>
    <property type="match status" value="1"/>
</dbReference>
<keyword evidence="14" id="KW-1185">Reference proteome</keyword>
<evidence type="ECO:0000256" key="1">
    <source>
        <dbReference type="ARBA" id="ARBA00000085"/>
    </source>
</evidence>
<dbReference type="SUPFAM" id="SSF158472">
    <property type="entry name" value="HAMP domain-like"/>
    <property type="match status" value="1"/>
</dbReference>
<sequence>MVFTIIASLFNVFYFKAVKDSLIGAYYEKVTAEAQTILTEIDSVNRDPTALPNVNSFQVWHSNAEKSSLIKTQGNFPESFHENFPLLNANMFVPGLEEPSILELDDITYCIVEAALIKGQPDKLTIITTQNNNNAYAQISSLRQSQIYMSITAALISFLVALVVSGWVLKPIKALITQARRIKASEKMERVPVSSANDELTELGLTMNKMIEGIESSIQHQSQFFTSAAHELRTPLANMQAQLDLTEPLSNEAPNTETLSSFRQELQRLKRVVEYFLLMSQLKSDTLSLQLTEFRLDDLVYDVLEKMHFNKDDEPFEFHLEIDPHTDHSIKGDNEKMESILVNLFQNAQKYGDISKPIEFHLKRTNSNLKLFIRNKVSLTKAKNHGNQLGLWICEQLSQKQGFEFSYSNDGGYFNAQINIPFSEHNSQH</sequence>
<dbReference type="PROSITE" id="PS50885">
    <property type="entry name" value="HAMP"/>
    <property type="match status" value="1"/>
</dbReference>
<evidence type="ECO:0000313" key="13">
    <source>
        <dbReference type="EMBL" id="OEK07106.1"/>
    </source>
</evidence>
<dbReference type="Gene3D" id="3.30.565.10">
    <property type="entry name" value="Histidine kinase-like ATPase, C-terminal domain"/>
    <property type="match status" value="1"/>
</dbReference>
<protein>
    <recommendedName>
        <fullName evidence="3">histidine kinase</fullName>
        <ecNumber evidence="3">2.7.13.3</ecNumber>
    </recommendedName>
</protein>
<dbReference type="GO" id="GO:0016020">
    <property type="term" value="C:membrane"/>
    <property type="evidence" value="ECO:0007669"/>
    <property type="project" value="UniProtKB-SubCell"/>
</dbReference>
<dbReference type="GO" id="GO:0000155">
    <property type="term" value="F:phosphorelay sensor kinase activity"/>
    <property type="evidence" value="ECO:0007669"/>
    <property type="project" value="InterPro"/>
</dbReference>
<dbReference type="InterPro" id="IPR036097">
    <property type="entry name" value="HisK_dim/P_sf"/>
</dbReference>
<dbReference type="Gene3D" id="1.10.287.130">
    <property type="match status" value="1"/>
</dbReference>
<accession>A0A1E5T6Y0</accession>
<evidence type="ECO:0000256" key="10">
    <source>
        <dbReference type="SAM" id="Phobius"/>
    </source>
</evidence>
<feature type="transmembrane region" description="Helical" evidence="10">
    <location>
        <begin position="147"/>
        <end position="169"/>
    </location>
</feature>
<organism evidence="13 14">
    <name type="scientific">Roseivirga misakiensis</name>
    <dbReference type="NCBI Taxonomy" id="1563681"/>
    <lineage>
        <taxon>Bacteria</taxon>
        <taxon>Pseudomonadati</taxon>
        <taxon>Bacteroidota</taxon>
        <taxon>Cytophagia</taxon>
        <taxon>Cytophagales</taxon>
        <taxon>Roseivirgaceae</taxon>
        <taxon>Roseivirga</taxon>
    </lineage>
</organism>
<dbReference type="SMART" id="SM00304">
    <property type="entry name" value="HAMP"/>
    <property type="match status" value="1"/>
</dbReference>
<comment type="caution">
    <text evidence="13">The sequence shown here is derived from an EMBL/GenBank/DDBJ whole genome shotgun (WGS) entry which is preliminary data.</text>
</comment>
<dbReference type="InterPro" id="IPR036890">
    <property type="entry name" value="HATPase_C_sf"/>
</dbReference>
<dbReference type="AlphaFoldDB" id="A0A1E5T6Y0"/>
<dbReference type="Pfam" id="PF00672">
    <property type="entry name" value="HAMP"/>
    <property type="match status" value="1"/>
</dbReference>
<keyword evidence="9 10" id="KW-0472">Membrane</keyword>
<keyword evidence="5" id="KW-0808">Transferase</keyword>
<dbReference type="STRING" id="1563681.BFP71_05465"/>
<evidence type="ECO:0000259" key="11">
    <source>
        <dbReference type="PROSITE" id="PS50109"/>
    </source>
</evidence>
<keyword evidence="6 10" id="KW-0812">Transmembrane</keyword>
<dbReference type="InterPro" id="IPR050398">
    <property type="entry name" value="HssS/ArlS-like"/>
</dbReference>
<dbReference type="SUPFAM" id="SSF55874">
    <property type="entry name" value="ATPase domain of HSP90 chaperone/DNA topoisomerase II/histidine kinase"/>
    <property type="match status" value="1"/>
</dbReference>
<name>A0A1E5T6Y0_9BACT</name>
<dbReference type="SUPFAM" id="SSF47384">
    <property type="entry name" value="Homodimeric domain of signal transducing histidine kinase"/>
    <property type="match status" value="1"/>
</dbReference>
<keyword evidence="7" id="KW-0418">Kinase</keyword>
<dbReference type="CDD" id="cd00082">
    <property type="entry name" value="HisKA"/>
    <property type="match status" value="1"/>
</dbReference>
<feature type="domain" description="Histidine kinase" evidence="11">
    <location>
        <begin position="227"/>
        <end position="424"/>
    </location>
</feature>
<dbReference type="PROSITE" id="PS50109">
    <property type="entry name" value="HIS_KIN"/>
    <property type="match status" value="1"/>
</dbReference>
<dbReference type="Proteomes" id="UP000095552">
    <property type="component" value="Unassembled WGS sequence"/>
</dbReference>
<proteinExistence type="predicted"/>
<evidence type="ECO:0000256" key="7">
    <source>
        <dbReference type="ARBA" id="ARBA00022777"/>
    </source>
</evidence>
<evidence type="ECO:0000259" key="12">
    <source>
        <dbReference type="PROSITE" id="PS50885"/>
    </source>
</evidence>
<keyword evidence="8 10" id="KW-1133">Transmembrane helix</keyword>
<dbReference type="InterPro" id="IPR005467">
    <property type="entry name" value="His_kinase_dom"/>
</dbReference>
<dbReference type="SMART" id="SM00388">
    <property type="entry name" value="HisKA"/>
    <property type="match status" value="1"/>
</dbReference>
<dbReference type="PANTHER" id="PTHR45528">
    <property type="entry name" value="SENSOR HISTIDINE KINASE CPXA"/>
    <property type="match status" value="1"/>
</dbReference>
<evidence type="ECO:0000256" key="3">
    <source>
        <dbReference type="ARBA" id="ARBA00012438"/>
    </source>
</evidence>
<dbReference type="InterPro" id="IPR003661">
    <property type="entry name" value="HisK_dim/P_dom"/>
</dbReference>
<dbReference type="CDD" id="cd06225">
    <property type="entry name" value="HAMP"/>
    <property type="match status" value="1"/>
</dbReference>
<evidence type="ECO:0000256" key="5">
    <source>
        <dbReference type="ARBA" id="ARBA00022679"/>
    </source>
</evidence>
<dbReference type="Gene3D" id="6.10.340.10">
    <property type="match status" value="1"/>
</dbReference>
<evidence type="ECO:0000256" key="2">
    <source>
        <dbReference type="ARBA" id="ARBA00004141"/>
    </source>
</evidence>
<dbReference type="InterPro" id="IPR003660">
    <property type="entry name" value="HAMP_dom"/>
</dbReference>
<comment type="subcellular location">
    <subcellularLocation>
        <location evidence="2">Membrane</location>
        <topology evidence="2">Multi-pass membrane protein</topology>
    </subcellularLocation>
</comment>
<evidence type="ECO:0000256" key="6">
    <source>
        <dbReference type="ARBA" id="ARBA00022692"/>
    </source>
</evidence>
<dbReference type="EMBL" id="MDGQ01000003">
    <property type="protein sequence ID" value="OEK07106.1"/>
    <property type="molecule type" value="Genomic_DNA"/>
</dbReference>
<evidence type="ECO:0000256" key="4">
    <source>
        <dbReference type="ARBA" id="ARBA00022553"/>
    </source>
</evidence>
<dbReference type="EC" id="2.7.13.3" evidence="3"/>
<evidence type="ECO:0000256" key="9">
    <source>
        <dbReference type="ARBA" id="ARBA00023136"/>
    </source>
</evidence>
<evidence type="ECO:0000256" key="8">
    <source>
        <dbReference type="ARBA" id="ARBA00022989"/>
    </source>
</evidence>
<reference evidence="13 14" key="1">
    <citation type="submission" date="2016-08" db="EMBL/GenBank/DDBJ databases">
        <title>Draft genome of Fabibacter sp. strain SK-8.</title>
        <authorList>
            <person name="Wong S.-K."/>
            <person name="Hamasaki K."/>
            <person name="Yoshizawa S."/>
        </authorList>
    </citation>
    <scope>NUCLEOTIDE SEQUENCE [LARGE SCALE GENOMIC DNA]</scope>
    <source>
        <strain evidence="13 14">SK-8</strain>
    </source>
</reference>